<dbReference type="SUPFAM" id="SSF51735">
    <property type="entry name" value="NAD(P)-binding Rossmann-fold domains"/>
    <property type="match status" value="1"/>
</dbReference>
<sequence>MNPKACASKPAKEKIAEIKRKAKECIGSRKGANNIIDLFCFSQDDDLSVAVAALRGLQQVFVHYLTSKEMYGEHEREQPELSKEEQYVFWLQDQYNAAQEIFLEKLNSNNVKLQELALVALTKFVELEGKDPLHKVPPQDFFFPWKLYHEIVGKLLSSTHSMDALIMRLCEITDHDDARYFLLKALRQQLSQRPAEDRTEVFLNNMMCLLENLEFPADQDAQLKNFWTKSQEDDVQHKVSSLKEHKKLLTAVWMKFLKSELSPGLYRRVLTKLDEKVIPHLSSPLVLSDFLTESYKIGGAISLLALNGLFILIHNYNLDYPDFYRKLYSLLEPQVYHVKYTARFFHLLDLFLSSTHLPAYLVASFIKRLSRLALRAPSAGARLSIVLVRNLIVRHPNCSVLLHNPACTEPLADPFIEDESDPAKTHALESSLWEIQTLQNHFSPEVALAAREISKPANQEKELSSFLGCTSEEMMEIEVKKKQQNVVMASRRVLVAGGAGNVGSGAVVALLKEGAKVLVASRSAAKFEELKQKTPDNVRSNLSLIQADVSTEEGTKTIFDKATKDGRIQHVVASIGGFWMKGRLEDQTLEEFNDRIKEAVTGHFLLFRIFAPYLEKREGSTYTILTGNAGLKYIHPNTSLLCVGSGAVNGLSVAALAENKDRQLTVNDFRIHCLVHPKPDDPKTSDDYNLGNDLVGSAIAAVVKAGVRGQVDVYNRKDVKALIK</sequence>
<accession>A0A2T7PH67</accession>
<comment type="similarity">
    <text evidence="1">Belongs to the CBF/MAK21 family.</text>
</comment>
<dbReference type="InterPro" id="IPR002347">
    <property type="entry name" value="SDR_fam"/>
</dbReference>
<evidence type="ECO:0000313" key="3">
    <source>
        <dbReference type="EMBL" id="PVD32747.1"/>
    </source>
</evidence>
<dbReference type="InterPro" id="IPR036291">
    <property type="entry name" value="NAD(P)-bd_dom_sf"/>
</dbReference>
<dbReference type="InterPro" id="IPR027193">
    <property type="entry name" value="Noc4"/>
</dbReference>
<dbReference type="Pfam" id="PF03914">
    <property type="entry name" value="CBF"/>
    <property type="match status" value="1"/>
</dbReference>
<protein>
    <recommendedName>
        <fullName evidence="2">CCAAT-binding factor domain-containing protein</fullName>
    </recommendedName>
</protein>
<dbReference type="EMBL" id="PZQS01000004">
    <property type="protein sequence ID" value="PVD32747.1"/>
    <property type="molecule type" value="Genomic_DNA"/>
</dbReference>
<keyword evidence="4" id="KW-1185">Reference proteome</keyword>
<feature type="domain" description="CCAAT-binding factor" evidence="2">
    <location>
        <begin position="302"/>
        <end position="450"/>
    </location>
</feature>
<name>A0A2T7PH67_POMCA</name>
<dbReference type="Pfam" id="PF00106">
    <property type="entry name" value="adh_short"/>
    <property type="match status" value="1"/>
</dbReference>
<dbReference type="Gene3D" id="3.40.50.720">
    <property type="entry name" value="NAD(P)-binding Rossmann-like Domain"/>
    <property type="match status" value="1"/>
</dbReference>
<dbReference type="AlphaFoldDB" id="A0A2T7PH67"/>
<proteinExistence type="inferred from homology"/>
<dbReference type="OrthoDB" id="10263185at2759"/>
<dbReference type="GO" id="GO:0030692">
    <property type="term" value="C:Noc4p-Nop14p complex"/>
    <property type="evidence" value="ECO:0007669"/>
    <property type="project" value="TreeGrafter"/>
</dbReference>
<reference evidence="3 4" key="1">
    <citation type="submission" date="2018-04" db="EMBL/GenBank/DDBJ databases">
        <title>The genome of golden apple snail Pomacea canaliculata provides insight into stress tolerance and invasive adaptation.</title>
        <authorList>
            <person name="Liu C."/>
            <person name="Liu B."/>
            <person name="Ren Y."/>
            <person name="Zhang Y."/>
            <person name="Wang H."/>
            <person name="Li S."/>
            <person name="Jiang F."/>
            <person name="Yin L."/>
            <person name="Zhang G."/>
            <person name="Qian W."/>
            <person name="Fan W."/>
        </authorList>
    </citation>
    <scope>NUCLEOTIDE SEQUENCE [LARGE SCALE GENOMIC DNA]</scope>
    <source>
        <strain evidence="3">SZHN2017</strain>
        <tissue evidence="3">Muscle</tissue>
    </source>
</reference>
<dbReference type="GO" id="GO:0042254">
    <property type="term" value="P:ribosome biogenesis"/>
    <property type="evidence" value="ECO:0007669"/>
    <property type="project" value="InterPro"/>
</dbReference>
<organism evidence="3 4">
    <name type="scientific">Pomacea canaliculata</name>
    <name type="common">Golden apple snail</name>
    <dbReference type="NCBI Taxonomy" id="400727"/>
    <lineage>
        <taxon>Eukaryota</taxon>
        <taxon>Metazoa</taxon>
        <taxon>Spiralia</taxon>
        <taxon>Lophotrochozoa</taxon>
        <taxon>Mollusca</taxon>
        <taxon>Gastropoda</taxon>
        <taxon>Caenogastropoda</taxon>
        <taxon>Architaenioglossa</taxon>
        <taxon>Ampullarioidea</taxon>
        <taxon>Ampullariidae</taxon>
        <taxon>Pomacea</taxon>
    </lineage>
</organism>
<dbReference type="GO" id="GO:0032040">
    <property type="term" value="C:small-subunit processome"/>
    <property type="evidence" value="ECO:0007669"/>
    <property type="project" value="TreeGrafter"/>
</dbReference>
<dbReference type="InterPro" id="IPR005612">
    <property type="entry name" value="CCAAT-binding_factor"/>
</dbReference>
<dbReference type="PANTHER" id="PTHR12455:SF0">
    <property type="entry name" value="NUCLEOLAR COMPLEX PROTEIN 4 HOMOLOG"/>
    <property type="match status" value="1"/>
</dbReference>
<dbReference type="PANTHER" id="PTHR12455">
    <property type="entry name" value="NUCLEOLAR COMPLEX PROTEIN 4"/>
    <property type="match status" value="1"/>
</dbReference>
<dbReference type="CDD" id="cd05233">
    <property type="entry name" value="SDR_c"/>
    <property type="match status" value="1"/>
</dbReference>
<dbReference type="Proteomes" id="UP000245119">
    <property type="component" value="Linkage Group LG4"/>
</dbReference>
<evidence type="ECO:0000313" key="4">
    <source>
        <dbReference type="Proteomes" id="UP000245119"/>
    </source>
</evidence>
<gene>
    <name evidence="3" type="ORF">C0Q70_08192</name>
</gene>
<evidence type="ECO:0000256" key="1">
    <source>
        <dbReference type="ARBA" id="ARBA00007797"/>
    </source>
</evidence>
<dbReference type="STRING" id="400727.A0A2T7PH67"/>
<comment type="caution">
    <text evidence="3">The sequence shown here is derived from an EMBL/GenBank/DDBJ whole genome shotgun (WGS) entry which is preliminary data.</text>
</comment>
<evidence type="ECO:0000259" key="2">
    <source>
        <dbReference type="Pfam" id="PF03914"/>
    </source>
</evidence>